<protein>
    <submittedName>
        <fullName evidence="1">Uncharacterized protein</fullName>
    </submittedName>
</protein>
<reference evidence="2" key="1">
    <citation type="journal article" date="2019" name="Int. J. Syst. Evol. Microbiol.">
        <title>The Global Catalogue of Microorganisms (GCM) 10K type strain sequencing project: providing services to taxonomists for standard genome sequencing and annotation.</title>
        <authorList>
            <consortium name="The Broad Institute Genomics Platform"/>
            <consortium name="The Broad Institute Genome Sequencing Center for Infectious Disease"/>
            <person name="Wu L."/>
            <person name="Ma J."/>
        </authorList>
    </citation>
    <scope>NUCLEOTIDE SEQUENCE [LARGE SCALE GENOMIC DNA]</scope>
    <source>
        <strain evidence="2">JCM 4395</strain>
    </source>
</reference>
<proteinExistence type="predicted"/>
<keyword evidence="2" id="KW-1185">Reference proteome</keyword>
<gene>
    <name evidence="1" type="ORF">GCM10010276_38760</name>
</gene>
<sequence>MKAVQPDPLQQRQKVLRANTPSAVPLLAWGCANWSLVDYSTPEGRMWGCSPKTSLWPNASAVGWTDETTFRGRPPVRTAWIAETAALPWGRMGPLSKII</sequence>
<name>A0ABP5ZC21_STRLO</name>
<evidence type="ECO:0000313" key="1">
    <source>
        <dbReference type="EMBL" id="GAA2494653.1"/>
    </source>
</evidence>
<comment type="caution">
    <text evidence="1">The sequence shown here is derived from an EMBL/GenBank/DDBJ whole genome shotgun (WGS) entry which is preliminary data.</text>
</comment>
<evidence type="ECO:0000313" key="2">
    <source>
        <dbReference type="Proteomes" id="UP001501777"/>
    </source>
</evidence>
<accession>A0ABP5ZC21</accession>
<dbReference type="EMBL" id="BAAASG010000008">
    <property type="protein sequence ID" value="GAA2494653.1"/>
    <property type="molecule type" value="Genomic_DNA"/>
</dbReference>
<dbReference type="Proteomes" id="UP001501777">
    <property type="component" value="Unassembled WGS sequence"/>
</dbReference>
<organism evidence="1 2">
    <name type="scientific">Streptomyces longisporus</name>
    <dbReference type="NCBI Taxonomy" id="1948"/>
    <lineage>
        <taxon>Bacteria</taxon>
        <taxon>Bacillati</taxon>
        <taxon>Actinomycetota</taxon>
        <taxon>Actinomycetes</taxon>
        <taxon>Kitasatosporales</taxon>
        <taxon>Streptomycetaceae</taxon>
        <taxon>Streptomyces</taxon>
    </lineage>
</organism>